<dbReference type="EMBL" id="CAAALY010006371">
    <property type="protein sequence ID" value="VEL09459.1"/>
    <property type="molecule type" value="Genomic_DNA"/>
</dbReference>
<dbReference type="Proteomes" id="UP000784294">
    <property type="component" value="Unassembled WGS sequence"/>
</dbReference>
<sequence length="92" mass="10020">MLGLAVLAMSAIVKASNGLALKGTCVRRRSDNEKAVLERMPGDRNHRERKQVDESEDLMLEEVHPLAIVFEAVGDKSWPRANSDAGSSTASE</sequence>
<evidence type="ECO:0000313" key="2">
    <source>
        <dbReference type="EMBL" id="VEL09459.1"/>
    </source>
</evidence>
<name>A0A3S5BMK3_9PLAT</name>
<feature type="chain" id="PRO_5018755084" evidence="1">
    <location>
        <begin position="16"/>
        <end position="92"/>
    </location>
</feature>
<evidence type="ECO:0000313" key="3">
    <source>
        <dbReference type="Proteomes" id="UP000784294"/>
    </source>
</evidence>
<accession>A0A3S5BMK3</accession>
<comment type="caution">
    <text evidence="2">The sequence shown here is derived from an EMBL/GenBank/DDBJ whole genome shotgun (WGS) entry which is preliminary data.</text>
</comment>
<proteinExistence type="predicted"/>
<evidence type="ECO:0000256" key="1">
    <source>
        <dbReference type="SAM" id="SignalP"/>
    </source>
</evidence>
<organism evidence="2 3">
    <name type="scientific">Protopolystoma xenopodis</name>
    <dbReference type="NCBI Taxonomy" id="117903"/>
    <lineage>
        <taxon>Eukaryota</taxon>
        <taxon>Metazoa</taxon>
        <taxon>Spiralia</taxon>
        <taxon>Lophotrochozoa</taxon>
        <taxon>Platyhelminthes</taxon>
        <taxon>Monogenea</taxon>
        <taxon>Polyopisthocotylea</taxon>
        <taxon>Polystomatidea</taxon>
        <taxon>Polystomatidae</taxon>
        <taxon>Protopolystoma</taxon>
    </lineage>
</organism>
<dbReference type="AlphaFoldDB" id="A0A3S5BMK3"/>
<keyword evidence="1" id="KW-0732">Signal</keyword>
<protein>
    <submittedName>
        <fullName evidence="2">Uncharacterized protein</fullName>
    </submittedName>
</protein>
<gene>
    <name evidence="2" type="ORF">PXEA_LOCUS2899</name>
</gene>
<reference evidence="2" key="1">
    <citation type="submission" date="2018-11" db="EMBL/GenBank/DDBJ databases">
        <authorList>
            <consortium name="Pathogen Informatics"/>
        </authorList>
    </citation>
    <scope>NUCLEOTIDE SEQUENCE</scope>
</reference>
<feature type="signal peptide" evidence="1">
    <location>
        <begin position="1"/>
        <end position="15"/>
    </location>
</feature>
<keyword evidence="3" id="KW-1185">Reference proteome</keyword>